<accession>A0AA37GBV3</accession>
<name>A0AA37GBV3_9PEZI</name>
<proteinExistence type="predicted"/>
<sequence>MAKPEGRLAELIIELTRGEKADTKTPREQVVIHAERLLAGADALVVPTRGNEPPFNLVDLKKMIANADAVAHRDDNLTATPVKAFSSSQQNFMQHAKECLATTYARNALDECGENDADDGVDNTHSLAPKYDDKTGLVGFRDEKEAAVPKTQDGEAGELLV</sequence>
<keyword evidence="2" id="KW-1185">Reference proteome</keyword>
<evidence type="ECO:0000313" key="2">
    <source>
        <dbReference type="Proteomes" id="UP001055172"/>
    </source>
</evidence>
<evidence type="ECO:0000313" key="1">
    <source>
        <dbReference type="EMBL" id="GJC78061.1"/>
    </source>
</evidence>
<dbReference type="AlphaFoldDB" id="A0AA37GBV3"/>
<dbReference type="EMBL" id="BPPX01000002">
    <property type="protein sequence ID" value="GJC78061.1"/>
    <property type="molecule type" value="Genomic_DNA"/>
</dbReference>
<reference evidence="1 2" key="1">
    <citation type="submission" date="2021-07" db="EMBL/GenBank/DDBJ databases">
        <title>Genome data of Colletotrichum spaethianum.</title>
        <authorList>
            <person name="Utami Y.D."/>
            <person name="Hiruma K."/>
        </authorList>
    </citation>
    <scope>NUCLEOTIDE SEQUENCE [LARGE SCALE GENOMIC DNA]</scope>
    <source>
        <strain evidence="1 2">MAFF 242679</strain>
    </source>
</reference>
<gene>
    <name evidence="1" type="ORF">ColLi_00899</name>
</gene>
<protein>
    <submittedName>
        <fullName evidence="1">Uncharacterized protein</fullName>
    </submittedName>
</protein>
<dbReference type="Proteomes" id="UP001055172">
    <property type="component" value="Unassembled WGS sequence"/>
</dbReference>
<organism evidence="1 2">
    <name type="scientific">Colletotrichum liriopes</name>
    <dbReference type="NCBI Taxonomy" id="708192"/>
    <lineage>
        <taxon>Eukaryota</taxon>
        <taxon>Fungi</taxon>
        <taxon>Dikarya</taxon>
        <taxon>Ascomycota</taxon>
        <taxon>Pezizomycotina</taxon>
        <taxon>Sordariomycetes</taxon>
        <taxon>Hypocreomycetidae</taxon>
        <taxon>Glomerellales</taxon>
        <taxon>Glomerellaceae</taxon>
        <taxon>Colletotrichum</taxon>
        <taxon>Colletotrichum spaethianum species complex</taxon>
    </lineage>
</organism>
<comment type="caution">
    <text evidence="1">The sequence shown here is derived from an EMBL/GenBank/DDBJ whole genome shotgun (WGS) entry which is preliminary data.</text>
</comment>